<protein>
    <submittedName>
        <fullName evidence="1">Uncharacterized protein</fullName>
    </submittedName>
</protein>
<proteinExistence type="predicted"/>
<name>A1ZKG1_MICM2</name>
<sequence>MFAKNLEAIAVHPKGQYLVTGGENRTLYIINTSSLKVTKRVWTHARIKRLVFNTKGNRLMVVTDERALVWYDTKTWQPVHKIEKNVYRLTVAAPLANVAVYQVRNFSLPSFNLVSLDDGKVLKTIELKEKIRISSLGLNAEGSKLALLTASSKDESEPKERTPRDLKGKERYLFTQKHDGRKTQLIVYNIKSGQQERSHTLWYRPFGSSGELFIGDKDEVYITSYANGHLKVSKDGSAEFFMLPNSYCYGKGFSDDGKMLAVGGLRKGTVIQLSSMKSVFFELDNLPGFPEYFSELTVAKNGKAYAVTDAFRVIEIDKSGKVRAAPVY</sequence>
<evidence type="ECO:0000313" key="2">
    <source>
        <dbReference type="Proteomes" id="UP000004095"/>
    </source>
</evidence>
<gene>
    <name evidence="1" type="ORF">M23134_02378</name>
</gene>
<dbReference type="Proteomes" id="UP000004095">
    <property type="component" value="Unassembled WGS sequence"/>
</dbReference>
<dbReference type="InterPro" id="IPR015943">
    <property type="entry name" value="WD40/YVTN_repeat-like_dom_sf"/>
</dbReference>
<dbReference type="PANTHER" id="PTHR47197:SF3">
    <property type="entry name" value="DIHYDRO-HEME D1 DEHYDROGENASE"/>
    <property type="match status" value="1"/>
</dbReference>
<dbReference type="PANTHER" id="PTHR47197">
    <property type="entry name" value="PROTEIN NIRF"/>
    <property type="match status" value="1"/>
</dbReference>
<dbReference type="AlphaFoldDB" id="A1ZKG1"/>
<dbReference type="EMBL" id="AAWS01000012">
    <property type="protein sequence ID" value="EAY29187.1"/>
    <property type="molecule type" value="Genomic_DNA"/>
</dbReference>
<evidence type="ECO:0000313" key="1">
    <source>
        <dbReference type="EMBL" id="EAY29187.1"/>
    </source>
</evidence>
<dbReference type="InterPro" id="IPR051200">
    <property type="entry name" value="Host-pathogen_enzymatic-act"/>
</dbReference>
<organism evidence="1 2">
    <name type="scientific">Microscilla marina ATCC 23134</name>
    <dbReference type="NCBI Taxonomy" id="313606"/>
    <lineage>
        <taxon>Bacteria</taxon>
        <taxon>Pseudomonadati</taxon>
        <taxon>Bacteroidota</taxon>
        <taxon>Cytophagia</taxon>
        <taxon>Cytophagales</taxon>
        <taxon>Microscillaceae</taxon>
        <taxon>Microscilla</taxon>
    </lineage>
</organism>
<accession>A1ZKG1</accession>
<reference evidence="1 2" key="1">
    <citation type="submission" date="2007-01" db="EMBL/GenBank/DDBJ databases">
        <authorList>
            <person name="Haygood M."/>
            <person name="Podell S."/>
            <person name="Anderson C."/>
            <person name="Hopkinson B."/>
            <person name="Roe K."/>
            <person name="Barbeau K."/>
            <person name="Gaasterland T."/>
            <person name="Ferriera S."/>
            <person name="Johnson J."/>
            <person name="Kravitz S."/>
            <person name="Beeson K."/>
            <person name="Sutton G."/>
            <person name="Rogers Y.-H."/>
            <person name="Friedman R."/>
            <person name="Frazier M."/>
            <person name="Venter J.C."/>
        </authorList>
    </citation>
    <scope>NUCLEOTIDE SEQUENCE [LARGE SCALE GENOMIC DNA]</scope>
    <source>
        <strain evidence="1 2">ATCC 23134</strain>
    </source>
</reference>
<dbReference type="SUPFAM" id="SSF82171">
    <property type="entry name" value="DPP6 N-terminal domain-like"/>
    <property type="match status" value="1"/>
</dbReference>
<keyword evidence="2" id="KW-1185">Reference proteome</keyword>
<dbReference type="Gene3D" id="2.130.10.10">
    <property type="entry name" value="YVTN repeat-like/Quinoprotein amine dehydrogenase"/>
    <property type="match status" value="1"/>
</dbReference>
<comment type="caution">
    <text evidence="1">The sequence shown here is derived from an EMBL/GenBank/DDBJ whole genome shotgun (WGS) entry which is preliminary data.</text>
</comment>
<dbReference type="eggNOG" id="ENOG50322HH">
    <property type="taxonomic scope" value="Bacteria"/>
</dbReference>